<protein>
    <submittedName>
        <fullName evidence="1">Uncharacterized protein</fullName>
    </submittedName>
</protein>
<comment type="caution">
    <text evidence="1">The sequence shown here is derived from an EMBL/GenBank/DDBJ whole genome shotgun (WGS) entry which is preliminary data.</text>
</comment>
<gene>
    <name evidence="1" type="ORF">Tci_877387</name>
</gene>
<dbReference type="AlphaFoldDB" id="A0A699T7U2"/>
<accession>A0A699T7U2</accession>
<proteinExistence type="predicted"/>
<dbReference type="EMBL" id="BKCJ011218197">
    <property type="protein sequence ID" value="GFD05418.1"/>
    <property type="molecule type" value="Genomic_DNA"/>
</dbReference>
<name>A0A699T7U2_TANCI</name>
<sequence length="83" mass="9219">MGTANGIIATKGIRGELGEYLTYRRRTLLAEIETSTCSARLGHLHREQAIGNRRQLSARRDGQPMESSRFYGLLSALRGRSAL</sequence>
<organism evidence="1">
    <name type="scientific">Tanacetum cinerariifolium</name>
    <name type="common">Dalmatian daisy</name>
    <name type="synonym">Chrysanthemum cinerariifolium</name>
    <dbReference type="NCBI Taxonomy" id="118510"/>
    <lineage>
        <taxon>Eukaryota</taxon>
        <taxon>Viridiplantae</taxon>
        <taxon>Streptophyta</taxon>
        <taxon>Embryophyta</taxon>
        <taxon>Tracheophyta</taxon>
        <taxon>Spermatophyta</taxon>
        <taxon>Magnoliopsida</taxon>
        <taxon>eudicotyledons</taxon>
        <taxon>Gunneridae</taxon>
        <taxon>Pentapetalae</taxon>
        <taxon>asterids</taxon>
        <taxon>campanulids</taxon>
        <taxon>Asterales</taxon>
        <taxon>Asteraceae</taxon>
        <taxon>Asteroideae</taxon>
        <taxon>Anthemideae</taxon>
        <taxon>Anthemidinae</taxon>
        <taxon>Tanacetum</taxon>
    </lineage>
</organism>
<evidence type="ECO:0000313" key="1">
    <source>
        <dbReference type="EMBL" id="GFD05418.1"/>
    </source>
</evidence>
<reference evidence="1" key="1">
    <citation type="journal article" date="2019" name="Sci. Rep.">
        <title>Draft genome of Tanacetum cinerariifolium, the natural source of mosquito coil.</title>
        <authorList>
            <person name="Yamashiro T."/>
            <person name="Shiraishi A."/>
            <person name="Satake H."/>
            <person name="Nakayama K."/>
        </authorList>
    </citation>
    <scope>NUCLEOTIDE SEQUENCE</scope>
</reference>